<reference evidence="1" key="1">
    <citation type="submission" date="2021-01" db="EMBL/GenBank/DDBJ databases">
        <authorList>
            <person name="Rakov C."/>
            <person name="Alkalay-Oren S."/>
            <person name="Coppenhagen-Glazer S."/>
            <person name="Hazan R."/>
        </authorList>
    </citation>
    <scope>NUCLEOTIDE SEQUENCE</scope>
</reference>
<evidence type="ECO:0000313" key="1">
    <source>
        <dbReference type="EMBL" id="QRE00411.1"/>
    </source>
</evidence>
<protein>
    <submittedName>
        <fullName evidence="1">Uncharacterized protein</fullName>
    </submittedName>
</protein>
<keyword evidence="2" id="KW-1185">Reference proteome</keyword>
<name>A0A889IQ63_9CAUD</name>
<organism evidence="1 2">
    <name type="scientific">Burkholderia phage BCSR52</name>
    <dbReference type="NCBI Taxonomy" id="2805748"/>
    <lineage>
        <taxon>Viruses</taxon>
        <taxon>Duplodnaviria</taxon>
        <taxon>Heunggongvirae</taxon>
        <taxon>Uroviricota</taxon>
        <taxon>Caudoviricetes</taxon>
        <taxon>Lindbergviridae</taxon>
        <taxon>Irusalimvirus</taxon>
        <taxon>Irusalimvirus BCSR52</taxon>
    </lineage>
</organism>
<evidence type="ECO:0000313" key="2">
    <source>
        <dbReference type="Proteomes" id="UP000622430"/>
    </source>
</evidence>
<sequence length="141" mass="16204">MARHKEQKLYDRFKDRATGRLLFYRIENLMMNGMSDMIVQNKKGVTAWVENKAIEAWPVRANTVALRNAFQRGQLSFLREWIGWNGHAYVLLRVGQGVKAQYLLLNPLEPLDLLSRNQLETRAAVVQGMEEIVSFLEGIAA</sequence>
<dbReference type="EMBL" id="MW460246">
    <property type="protein sequence ID" value="QRE00411.1"/>
    <property type="molecule type" value="Genomic_DNA"/>
</dbReference>
<dbReference type="Proteomes" id="UP000622430">
    <property type="component" value="Segment"/>
</dbReference>
<proteinExistence type="predicted"/>
<accession>A0A889IQ63</accession>